<organism evidence="5 6">
    <name type="scientific">Glutinoglossum americanum</name>
    <dbReference type="NCBI Taxonomy" id="1670608"/>
    <lineage>
        <taxon>Eukaryota</taxon>
        <taxon>Fungi</taxon>
        <taxon>Dikarya</taxon>
        <taxon>Ascomycota</taxon>
        <taxon>Pezizomycotina</taxon>
        <taxon>Geoglossomycetes</taxon>
        <taxon>Geoglossales</taxon>
        <taxon>Geoglossaceae</taxon>
        <taxon>Glutinoglossum</taxon>
    </lineage>
</organism>
<dbReference type="PANTHER" id="PTHR20835:SF0">
    <property type="entry name" value="E3 UBIQUITIN-PROTEIN LIGASE PPP1R11"/>
    <property type="match status" value="1"/>
</dbReference>
<feature type="compositionally biased region" description="Polar residues" evidence="4">
    <location>
        <begin position="11"/>
        <end position="20"/>
    </location>
</feature>
<evidence type="ECO:0000313" key="5">
    <source>
        <dbReference type="EMBL" id="KAH0544664.1"/>
    </source>
</evidence>
<comment type="subcellular location">
    <subcellularLocation>
        <location evidence="3">Nucleus</location>
    </subcellularLocation>
</comment>
<evidence type="ECO:0000256" key="3">
    <source>
        <dbReference type="RuleBase" id="RU367162"/>
    </source>
</evidence>
<dbReference type="GO" id="GO:0008157">
    <property type="term" value="F:protein phosphatase 1 binding"/>
    <property type="evidence" value="ECO:0007669"/>
    <property type="project" value="TreeGrafter"/>
</dbReference>
<accession>A0A9P8L5I6</accession>
<evidence type="ECO:0000256" key="2">
    <source>
        <dbReference type="ARBA" id="ARBA00005605"/>
    </source>
</evidence>
<dbReference type="GO" id="GO:0004865">
    <property type="term" value="F:protein serine/threonine phosphatase inhibitor activity"/>
    <property type="evidence" value="ECO:0007669"/>
    <property type="project" value="UniProtKB-UniRule"/>
</dbReference>
<feature type="region of interest" description="Disordered" evidence="4">
    <location>
        <begin position="1"/>
        <end position="20"/>
    </location>
</feature>
<gene>
    <name evidence="5" type="ORF">FGG08_001169</name>
</gene>
<dbReference type="OrthoDB" id="307488at2759"/>
<evidence type="ECO:0000256" key="1">
    <source>
        <dbReference type="ARBA" id="ARBA00003401"/>
    </source>
</evidence>
<dbReference type="AlphaFoldDB" id="A0A9P8L5I6"/>
<comment type="caution">
    <text evidence="5">The sequence shown here is derived from an EMBL/GenBank/DDBJ whole genome shotgun (WGS) entry which is preliminary data.</text>
</comment>
<sequence length="162" mass="17395">MAALHDRSIQAAASSSVNATQTVTQLVTDAGPFSLPDGTLRLRAASVSADDRRVMWAEDVVDNEGMGKKKSKVCCIYHKPRAVDESSSEDSSSSDSSSDSDSGPSTPRNDHQKKHHHHSHGDDRCGRGHGVEKGKGKGKAGQRKRSPNAYEKMTKPSGRKKA</sequence>
<feature type="region of interest" description="Disordered" evidence="4">
    <location>
        <begin position="80"/>
        <end position="162"/>
    </location>
</feature>
<keyword evidence="6" id="KW-1185">Reference proteome</keyword>
<proteinExistence type="inferred from homology"/>
<name>A0A9P8L5I6_9PEZI</name>
<dbReference type="EMBL" id="JAGHQL010000015">
    <property type="protein sequence ID" value="KAH0544664.1"/>
    <property type="molecule type" value="Genomic_DNA"/>
</dbReference>
<dbReference type="GO" id="GO:0005634">
    <property type="term" value="C:nucleus"/>
    <property type="evidence" value="ECO:0007669"/>
    <property type="project" value="UniProtKB-SubCell"/>
</dbReference>
<reference evidence="5" key="1">
    <citation type="submission" date="2021-03" db="EMBL/GenBank/DDBJ databases">
        <title>Comparative genomics and phylogenomic investigation of the class Geoglossomycetes provide insights into ecological specialization and systematics.</title>
        <authorList>
            <person name="Melie T."/>
            <person name="Pirro S."/>
            <person name="Miller A.N."/>
            <person name="Quandt A."/>
        </authorList>
    </citation>
    <scope>NUCLEOTIDE SEQUENCE</scope>
    <source>
        <strain evidence="5">GBOQ0MN5Z8</strain>
    </source>
</reference>
<dbReference type="Pfam" id="PF07491">
    <property type="entry name" value="PPI_Ypi1"/>
    <property type="match status" value="1"/>
</dbReference>
<dbReference type="PANTHER" id="PTHR20835">
    <property type="entry name" value="E3 UBIQUITIN-PROTEIN LIGASE PPP1R11-RELATED"/>
    <property type="match status" value="1"/>
</dbReference>
<dbReference type="Proteomes" id="UP000698800">
    <property type="component" value="Unassembled WGS sequence"/>
</dbReference>
<feature type="compositionally biased region" description="Basic and acidic residues" evidence="4">
    <location>
        <begin position="120"/>
        <end position="135"/>
    </location>
</feature>
<evidence type="ECO:0000313" key="6">
    <source>
        <dbReference type="Proteomes" id="UP000698800"/>
    </source>
</evidence>
<feature type="compositionally biased region" description="Low complexity" evidence="4">
    <location>
        <begin position="89"/>
        <end position="102"/>
    </location>
</feature>
<comment type="function">
    <text evidence="1 3">Regulator of type 1 phosphatases which maintains protein phosphatase activity under strict control.</text>
</comment>
<evidence type="ECO:0000256" key="4">
    <source>
        <dbReference type="SAM" id="MobiDB-lite"/>
    </source>
</evidence>
<feature type="compositionally biased region" description="Basic residues" evidence="4">
    <location>
        <begin position="136"/>
        <end position="146"/>
    </location>
</feature>
<dbReference type="InterPro" id="IPR011107">
    <property type="entry name" value="PPI_Ypi1"/>
</dbReference>
<protein>
    <recommendedName>
        <fullName evidence="3">Type 1 phosphatases regulator</fullName>
    </recommendedName>
</protein>
<comment type="similarity">
    <text evidence="2 3">Belongs to the YPI1 family.</text>
</comment>
<keyword evidence="3" id="KW-0539">Nucleus</keyword>